<dbReference type="EMBL" id="LK391707">
    <property type="protein sequence ID" value="CDR93942.1"/>
    <property type="molecule type" value="Genomic_DNA"/>
</dbReference>
<dbReference type="AlphaFoldDB" id="A0A061D1F0"/>
<reference evidence="2" key="1">
    <citation type="journal article" date="2014" name="Nucleic Acids Res.">
        <title>The evolutionary dynamics of variant antigen genes in Babesia reveal a history of genomic innovation underlying host-parasite interaction.</title>
        <authorList>
            <person name="Jackson A.P."/>
            <person name="Otto T.D."/>
            <person name="Darby A."/>
            <person name="Ramaprasad A."/>
            <person name="Xia D."/>
            <person name="Echaide I.E."/>
            <person name="Farber M."/>
            <person name="Gahlot S."/>
            <person name="Gamble J."/>
            <person name="Gupta D."/>
            <person name="Gupta Y."/>
            <person name="Jackson L."/>
            <person name="Malandrin L."/>
            <person name="Malas T.B."/>
            <person name="Moussa E."/>
            <person name="Nair M."/>
            <person name="Reid A.J."/>
            <person name="Sanders M."/>
            <person name="Sharma J."/>
            <person name="Tracey A."/>
            <person name="Quail M.A."/>
            <person name="Weir W."/>
            <person name="Wastling J.M."/>
            <person name="Hall N."/>
            <person name="Willadsen P."/>
            <person name="Lingelbach K."/>
            <person name="Shiels B."/>
            <person name="Tait A."/>
            <person name="Berriman M."/>
            <person name="Allred D.R."/>
            <person name="Pain A."/>
        </authorList>
    </citation>
    <scope>NUCLEOTIDE SEQUENCE [LARGE SCALE GENOMIC DNA]</scope>
    <source>
        <strain evidence="2">Bond</strain>
    </source>
</reference>
<evidence type="ECO:0000313" key="2">
    <source>
        <dbReference type="Proteomes" id="UP000033188"/>
    </source>
</evidence>
<sequence length="162" mass="17929">MASKNSPPVLVPSDVTICEGLYATGSRQLSFSERLGLLLTPNPIRFTFTKNGRTELQAVLTKSYGDNDDTITQILRARQESIIYNFAGTVGLSLLSLYSLRYHSIKTKVLVVPFAAYGGSLIGRAFGDAYVGRWSEYGRDRALGDLPSMRYLTESEIKSYTN</sequence>
<dbReference type="Proteomes" id="UP000033188">
    <property type="component" value="Chromosome 1"/>
</dbReference>
<dbReference type="GeneID" id="24562483"/>
<dbReference type="KEGG" id="bbig:BBBOND_0102695"/>
<organism evidence="1 2">
    <name type="scientific">Babesia bigemina</name>
    <dbReference type="NCBI Taxonomy" id="5866"/>
    <lineage>
        <taxon>Eukaryota</taxon>
        <taxon>Sar</taxon>
        <taxon>Alveolata</taxon>
        <taxon>Apicomplexa</taxon>
        <taxon>Aconoidasida</taxon>
        <taxon>Piroplasmida</taxon>
        <taxon>Babesiidae</taxon>
        <taxon>Babesia</taxon>
    </lineage>
</organism>
<accession>A0A061D1F0</accession>
<proteinExistence type="predicted"/>
<dbReference type="RefSeq" id="XP_012766128.1">
    <property type="nucleotide sequence ID" value="XM_012910674.1"/>
</dbReference>
<dbReference type="OMA" id="RYHSIKT"/>
<dbReference type="VEuPathDB" id="PiroplasmaDB:BBBOND_0102695"/>
<gene>
    <name evidence="1" type="ORF">BBBOND_0102695</name>
</gene>
<evidence type="ECO:0000313" key="1">
    <source>
        <dbReference type="EMBL" id="CDR93942.1"/>
    </source>
</evidence>
<name>A0A061D1F0_BABBI</name>
<protein>
    <submittedName>
        <fullName evidence="1">Uncharacterized protein</fullName>
    </submittedName>
</protein>
<dbReference type="OrthoDB" id="419606at2759"/>
<keyword evidence="2" id="KW-1185">Reference proteome</keyword>